<keyword evidence="4" id="KW-0472">Membrane</keyword>
<dbReference type="GO" id="GO:0051087">
    <property type="term" value="F:protein-folding chaperone binding"/>
    <property type="evidence" value="ECO:0007669"/>
    <property type="project" value="TreeGrafter"/>
</dbReference>
<protein>
    <submittedName>
        <fullName evidence="7">Putative lipid-binding transport protein (Tim44 family)</fullName>
    </submittedName>
</protein>
<name>A0A840WXU1_9RHOB</name>
<gene>
    <name evidence="7" type="ORF">FHS89_000483</name>
</gene>
<comment type="caution">
    <text evidence="7">The sequence shown here is derived from an EMBL/GenBank/DDBJ whole genome shotgun (WGS) entry which is preliminary data.</text>
</comment>
<dbReference type="NCBIfam" id="NF033779">
    <property type="entry name" value="Tim44_TimA_adap"/>
    <property type="match status" value="1"/>
</dbReference>
<evidence type="ECO:0000256" key="2">
    <source>
        <dbReference type="ARBA" id="ARBA00009597"/>
    </source>
</evidence>
<dbReference type="PIRSF" id="PIRSF031890">
    <property type="entry name" value="UCP031890_transporter_Tim44"/>
    <property type="match status" value="1"/>
</dbReference>
<proteinExistence type="inferred from homology"/>
<dbReference type="InterPro" id="IPR016985">
    <property type="entry name" value="UCP031890_Tim44-rel"/>
</dbReference>
<feature type="compositionally biased region" description="Basic and acidic residues" evidence="5">
    <location>
        <begin position="33"/>
        <end position="46"/>
    </location>
</feature>
<evidence type="ECO:0000259" key="6">
    <source>
        <dbReference type="SMART" id="SM00978"/>
    </source>
</evidence>
<evidence type="ECO:0000256" key="5">
    <source>
        <dbReference type="SAM" id="MobiDB-lite"/>
    </source>
</evidence>
<sequence length="221" mass="24105">MVQLMVLAGVAIFLVLRLRSLLGTRTGYEQNPDELRTRAPASDRGDGSAPFEVIEGGGVDQDIADHVDPDSDDGKALAAMKRVEPSFHVSDFLGGARGAYEMILMAYENGDLDTLEQFLAPDVYAGFRAAVDAREEQGLEVEAQFIGVSEVTLKKAQFDEMDNVGDLTIRFVGEMTTVVRDSDGNIVEGDPNTVKKQKDLWTFSRVMGSDNPNWLLVATGE</sequence>
<dbReference type="GO" id="GO:0030150">
    <property type="term" value="P:protein import into mitochondrial matrix"/>
    <property type="evidence" value="ECO:0007669"/>
    <property type="project" value="TreeGrafter"/>
</dbReference>
<comment type="subcellular location">
    <subcellularLocation>
        <location evidence="1">Membrane</location>
    </subcellularLocation>
</comment>
<dbReference type="InterPro" id="IPR007379">
    <property type="entry name" value="Tim44-like_dom"/>
</dbReference>
<evidence type="ECO:0000256" key="4">
    <source>
        <dbReference type="ARBA" id="ARBA00023136"/>
    </source>
</evidence>
<evidence type="ECO:0000313" key="7">
    <source>
        <dbReference type="EMBL" id="MBB5514485.1"/>
    </source>
</evidence>
<reference evidence="7 8" key="1">
    <citation type="submission" date="2020-08" db="EMBL/GenBank/DDBJ databases">
        <title>Genomic Encyclopedia of Type Strains, Phase IV (KMG-IV): sequencing the most valuable type-strain genomes for metagenomic binning, comparative biology and taxonomic classification.</title>
        <authorList>
            <person name="Goeker M."/>
        </authorList>
    </citation>
    <scope>NUCLEOTIDE SEQUENCE [LARGE SCALE GENOMIC DNA]</scope>
    <source>
        <strain evidence="7 8">DSM 103377</strain>
    </source>
</reference>
<dbReference type="Pfam" id="PF04280">
    <property type="entry name" value="Tim44"/>
    <property type="match status" value="1"/>
</dbReference>
<dbReference type="GO" id="GO:0016020">
    <property type="term" value="C:membrane"/>
    <property type="evidence" value="ECO:0007669"/>
    <property type="project" value="UniProtKB-SubCell"/>
</dbReference>
<dbReference type="Proteomes" id="UP000553766">
    <property type="component" value="Unassembled WGS sequence"/>
</dbReference>
<dbReference type="RefSeq" id="WP_343051318.1">
    <property type="nucleotide sequence ID" value="NZ_JACIJS010000001.1"/>
</dbReference>
<dbReference type="InterPro" id="IPR032710">
    <property type="entry name" value="NTF2-like_dom_sf"/>
</dbReference>
<dbReference type="InterPro" id="IPR039544">
    <property type="entry name" value="Tim44-like"/>
</dbReference>
<dbReference type="AlphaFoldDB" id="A0A840WXU1"/>
<evidence type="ECO:0000256" key="1">
    <source>
        <dbReference type="ARBA" id="ARBA00004370"/>
    </source>
</evidence>
<evidence type="ECO:0000313" key="8">
    <source>
        <dbReference type="Proteomes" id="UP000553766"/>
    </source>
</evidence>
<dbReference type="Gene3D" id="3.10.450.240">
    <property type="match status" value="1"/>
</dbReference>
<feature type="region of interest" description="Disordered" evidence="5">
    <location>
        <begin position="27"/>
        <end position="49"/>
    </location>
</feature>
<dbReference type="PANTHER" id="PTHR10721:SF1">
    <property type="entry name" value="MITOCHONDRIAL IMPORT INNER MEMBRANE TRANSLOCASE SUBUNIT TIM44"/>
    <property type="match status" value="1"/>
</dbReference>
<dbReference type="PANTHER" id="PTHR10721">
    <property type="entry name" value="MITOCHONDRIAL IMPORT INNER MEMBRANE TRANSLOCASE SUBUNIT TIM44"/>
    <property type="match status" value="1"/>
</dbReference>
<comment type="similarity">
    <text evidence="2">Belongs to the Tim44 family.</text>
</comment>
<feature type="domain" description="Tim44-like" evidence="6">
    <location>
        <begin position="73"/>
        <end position="221"/>
    </location>
</feature>
<evidence type="ECO:0000256" key="3">
    <source>
        <dbReference type="ARBA" id="ARBA00022946"/>
    </source>
</evidence>
<dbReference type="SUPFAM" id="SSF54427">
    <property type="entry name" value="NTF2-like"/>
    <property type="match status" value="1"/>
</dbReference>
<keyword evidence="3" id="KW-0809">Transit peptide</keyword>
<dbReference type="EMBL" id="JACIJS010000001">
    <property type="protein sequence ID" value="MBB5514485.1"/>
    <property type="molecule type" value="Genomic_DNA"/>
</dbReference>
<organism evidence="7 8">
    <name type="scientific">Rubricella aquisinus</name>
    <dbReference type="NCBI Taxonomy" id="2028108"/>
    <lineage>
        <taxon>Bacteria</taxon>
        <taxon>Pseudomonadati</taxon>
        <taxon>Pseudomonadota</taxon>
        <taxon>Alphaproteobacteria</taxon>
        <taxon>Rhodobacterales</taxon>
        <taxon>Paracoccaceae</taxon>
        <taxon>Rubricella</taxon>
    </lineage>
</organism>
<dbReference type="SMART" id="SM00978">
    <property type="entry name" value="Tim44"/>
    <property type="match status" value="1"/>
</dbReference>
<keyword evidence="8" id="KW-1185">Reference proteome</keyword>
<accession>A0A840WXU1</accession>